<gene>
    <name evidence="3" type="ORF">FOA43_000997</name>
</gene>
<dbReference type="PANTHER" id="PTHR28187:SF1">
    <property type="entry name" value="PROTEIN RCR1-RELATED"/>
    <property type="match status" value="1"/>
</dbReference>
<feature type="compositionally biased region" description="Pro residues" evidence="1">
    <location>
        <begin position="183"/>
        <end position="197"/>
    </location>
</feature>
<feature type="transmembrane region" description="Helical" evidence="2">
    <location>
        <begin position="20"/>
        <end position="43"/>
    </location>
</feature>
<feature type="region of interest" description="Disordered" evidence="1">
    <location>
        <begin position="102"/>
        <end position="197"/>
    </location>
</feature>
<dbReference type="OrthoDB" id="4088875at2759"/>
<dbReference type="Pfam" id="PF12273">
    <property type="entry name" value="RCR"/>
    <property type="match status" value="1"/>
</dbReference>
<evidence type="ECO:0000256" key="1">
    <source>
        <dbReference type="SAM" id="MobiDB-lite"/>
    </source>
</evidence>
<organism evidence="3 4">
    <name type="scientific">Eeniella nana</name>
    <name type="common">Yeast</name>
    <name type="synonym">Brettanomyces nanus</name>
    <dbReference type="NCBI Taxonomy" id="13502"/>
    <lineage>
        <taxon>Eukaryota</taxon>
        <taxon>Fungi</taxon>
        <taxon>Dikarya</taxon>
        <taxon>Ascomycota</taxon>
        <taxon>Saccharomycotina</taxon>
        <taxon>Pichiomycetes</taxon>
        <taxon>Pichiales</taxon>
        <taxon>Pichiaceae</taxon>
        <taxon>Brettanomyces</taxon>
    </lineage>
</organism>
<evidence type="ECO:0000256" key="2">
    <source>
        <dbReference type="SAM" id="Phobius"/>
    </source>
</evidence>
<keyword evidence="2" id="KW-0812">Transmembrane</keyword>
<accession>A0A875S2X9</accession>
<sequence length="197" mass="21292">MALTLIKRQGWYQNSGNNARYAFLAFLIAVVVIIFTMTCFVNLRRIRAGRRPFVSRYLAPPSYYQSERQYETAPPPLPTYTAEANPQQDVGYYDQNGKFVPAKMEDTEFPPPPGATPSGDHTYANATPIVVSPPTDSGIQPAYLAQETTSPATSTPGSNSAYYSPRQGSSSPQSNAANSPSGYAPPPGPPPTHSKGN</sequence>
<evidence type="ECO:0000313" key="4">
    <source>
        <dbReference type="Proteomes" id="UP000662931"/>
    </source>
</evidence>
<keyword evidence="4" id="KW-1185">Reference proteome</keyword>
<dbReference type="Proteomes" id="UP000662931">
    <property type="component" value="Chromosome 1"/>
</dbReference>
<protein>
    <submittedName>
        <fullName evidence="3">Uncharacterized protein</fullName>
    </submittedName>
</protein>
<dbReference type="GO" id="GO:0016192">
    <property type="term" value="P:vesicle-mediated transport"/>
    <property type="evidence" value="ECO:0007669"/>
    <property type="project" value="TreeGrafter"/>
</dbReference>
<dbReference type="AlphaFoldDB" id="A0A875S2X9"/>
<proteinExistence type="predicted"/>
<feature type="compositionally biased region" description="Polar residues" evidence="1">
    <location>
        <begin position="146"/>
        <end position="162"/>
    </location>
</feature>
<evidence type="ECO:0000313" key="3">
    <source>
        <dbReference type="EMBL" id="QPG73684.1"/>
    </source>
</evidence>
<dbReference type="GeneID" id="62194398"/>
<dbReference type="RefSeq" id="XP_038777249.1">
    <property type="nucleotide sequence ID" value="XM_038921321.1"/>
</dbReference>
<name>A0A875S2X9_EENNA</name>
<dbReference type="EMBL" id="CP064812">
    <property type="protein sequence ID" value="QPG73684.1"/>
    <property type="molecule type" value="Genomic_DNA"/>
</dbReference>
<feature type="compositionally biased region" description="Low complexity" evidence="1">
    <location>
        <begin position="167"/>
        <end position="182"/>
    </location>
</feature>
<reference evidence="3" key="1">
    <citation type="submission" date="2020-10" db="EMBL/GenBank/DDBJ databases">
        <authorList>
            <person name="Roach M.J.R."/>
        </authorList>
    </citation>
    <scope>NUCLEOTIDE SEQUENCE</scope>
    <source>
        <strain evidence="3">CBS 1945</strain>
    </source>
</reference>
<dbReference type="KEGG" id="bnn:FOA43_000997"/>
<keyword evidence="2" id="KW-0472">Membrane</keyword>
<dbReference type="PANTHER" id="PTHR28187">
    <property type="entry name" value="PROTEIN RCR1-RELATED"/>
    <property type="match status" value="1"/>
</dbReference>
<keyword evidence="2" id="KW-1133">Transmembrane helix</keyword>
<dbReference type="InterPro" id="IPR020999">
    <property type="entry name" value="Chitin_synth_reg_RCR"/>
</dbReference>